<comment type="caution">
    <text evidence="2">The sequence shown here is derived from an EMBL/GenBank/DDBJ whole genome shotgun (WGS) entry which is preliminary data.</text>
</comment>
<dbReference type="Proteomes" id="UP000660885">
    <property type="component" value="Unassembled WGS sequence"/>
</dbReference>
<evidence type="ECO:0000256" key="1">
    <source>
        <dbReference type="SAM" id="SignalP"/>
    </source>
</evidence>
<feature type="chain" id="PRO_5045362749" description="DUF2946 domain-containing protein" evidence="1">
    <location>
        <begin position="39"/>
        <end position="122"/>
    </location>
</feature>
<name>A0ABS1U8E4_9PROT</name>
<reference evidence="2 3" key="1">
    <citation type="submission" date="2021-01" db="EMBL/GenBank/DDBJ databases">
        <title>Belnapia mucosa sp. nov. and Belnapia arida sp. nov., isolated from the Tabernas Desert (Almeria, Spain).</title>
        <authorList>
            <person name="Molina-Menor E."/>
            <person name="Vidal-Verdu A."/>
            <person name="Calonge A."/>
            <person name="Satari L."/>
            <person name="Pereto J."/>
            <person name="Porcar M."/>
        </authorList>
    </citation>
    <scope>NUCLEOTIDE SEQUENCE [LARGE SCALE GENOMIC DNA]</scope>
    <source>
        <strain evidence="2 3">T18</strain>
    </source>
</reference>
<evidence type="ECO:0000313" key="2">
    <source>
        <dbReference type="EMBL" id="MBL6080790.1"/>
    </source>
</evidence>
<dbReference type="EMBL" id="JAETWB010000017">
    <property type="protein sequence ID" value="MBL6080790.1"/>
    <property type="molecule type" value="Genomic_DNA"/>
</dbReference>
<evidence type="ECO:0008006" key="4">
    <source>
        <dbReference type="Google" id="ProtNLM"/>
    </source>
</evidence>
<evidence type="ECO:0000313" key="3">
    <source>
        <dbReference type="Proteomes" id="UP000660885"/>
    </source>
</evidence>
<keyword evidence="1" id="KW-0732">Signal</keyword>
<sequence length="122" mass="12407">MNLGTSRMRLVKGWAVIARLLAVAFLLASLLVPSAADAVPSGAEPVTVAASTAADQDGGLDTPSRPHGILHSGAHCACQLADRLAPPLAVAPIAFIIVGHPAYTTRAHASLEAPPPARPPRA</sequence>
<organism evidence="2 3">
    <name type="scientific">Belnapia arida</name>
    <dbReference type="NCBI Taxonomy" id="2804533"/>
    <lineage>
        <taxon>Bacteria</taxon>
        <taxon>Pseudomonadati</taxon>
        <taxon>Pseudomonadota</taxon>
        <taxon>Alphaproteobacteria</taxon>
        <taxon>Acetobacterales</taxon>
        <taxon>Roseomonadaceae</taxon>
        <taxon>Belnapia</taxon>
    </lineage>
</organism>
<protein>
    <recommendedName>
        <fullName evidence="4">DUF2946 domain-containing protein</fullName>
    </recommendedName>
</protein>
<proteinExistence type="predicted"/>
<feature type="signal peptide" evidence="1">
    <location>
        <begin position="1"/>
        <end position="38"/>
    </location>
</feature>
<dbReference type="RefSeq" id="WP_202834019.1">
    <property type="nucleotide sequence ID" value="NZ_JAETWB010000017.1"/>
</dbReference>
<gene>
    <name evidence="2" type="ORF">JMJ56_22505</name>
</gene>
<keyword evidence="3" id="KW-1185">Reference proteome</keyword>
<accession>A0ABS1U8E4</accession>